<sequence>MRKIQNLCLLVFLLVIGSANYVNAQAPKALVFGNFTVVSPQGTDFTKDFANGFGFEIGGGLGIGKTMIIGSAGYINYLAATTTTTYGDLNVIPIKVGFRRYLVGKLFVNGQIGTAIESYSKGNTSGSKFLYEVGAGVKIIHLIEVGAAYTSYQSATTPTINYNTLLFKVGFSVKF</sequence>
<dbReference type="EMBL" id="JBHSDC010000028">
    <property type="protein sequence ID" value="MFC4232936.1"/>
    <property type="molecule type" value="Genomic_DNA"/>
</dbReference>
<keyword evidence="1" id="KW-0732">Signal</keyword>
<reference evidence="3" key="1">
    <citation type="journal article" date="2019" name="Int. J. Syst. Evol. Microbiol.">
        <title>The Global Catalogue of Microorganisms (GCM) 10K type strain sequencing project: providing services to taxonomists for standard genome sequencing and annotation.</title>
        <authorList>
            <consortium name="The Broad Institute Genomics Platform"/>
            <consortium name="The Broad Institute Genome Sequencing Center for Infectious Disease"/>
            <person name="Wu L."/>
            <person name="Ma J."/>
        </authorList>
    </citation>
    <scope>NUCLEOTIDE SEQUENCE [LARGE SCALE GENOMIC DNA]</scope>
    <source>
        <strain evidence="3">CECT 8010</strain>
    </source>
</reference>
<dbReference type="Proteomes" id="UP001595906">
    <property type="component" value="Unassembled WGS sequence"/>
</dbReference>
<evidence type="ECO:0000256" key="1">
    <source>
        <dbReference type="SAM" id="SignalP"/>
    </source>
</evidence>
<feature type="signal peptide" evidence="1">
    <location>
        <begin position="1"/>
        <end position="24"/>
    </location>
</feature>
<comment type="caution">
    <text evidence="2">The sequence shown here is derived from an EMBL/GenBank/DDBJ whole genome shotgun (WGS) entry which is preliminary data.</text>
</comment>
<keyword evidence="3" id="KW-1185">Reference proteome</keyword>
<feature type="chain" id="PRO_5046674160" evidence="1">
    <location>
        <begin position="25"/>
        <end position="175"/>
    </location>
</feature>
<name>A0ABV8Q133_9BACT</name>
<evidence type="ECO:0000313" key="2">
    <source>
        <dbReference type="EMBL" id="MFC4232936.1"/>
    </source>
</evidence>
<proteinExistence type="predicted"/>
<organism evidence="2 3">
    <name type="scientific">Parasediminibacterium paludis</name>
    <dbReference type="NCBI Taxonomy" id="908966"/>
    <lineage>
        <taxon>Bacteria</taxon>
        <taxon>Pseudomonadati</taxon>
        <taxon>Bacteroidota</taxon>
        <taxon>Chitinophagia</taxon>
        <taxon>Chitinophagales</taxon>
        <taxon>Chitinophagaceae</taxon>
        <taxon>Parasediminibacterium</taxon>
    </lineage>
</organism>
<evidence type="ECO:0000313" key="3">
    <source>
        <dbReference type="Proteomes" id="UP001595906"/>
    </source>
</evidence>
<gene>
    <name evidence="2" type="ORF">ACFOW1_13620</name>
</gene>
<dbReference type="RefSeq" id="WP_379014991.1">
    <property type="nucleotide sequence ID" value="NZ_JBHSDC010000028.1"/>
</dbReference>
<protein>
    <submittedName>
        <fullName evidence="2">Outer membrane beta-barrel protein</fullName>
    </submittedName>
</protein>
<accession>A0ABV8Q133</accession>